<evidence type="ECO:0000313" key="4">
    <source>
        <dbReference type="EMBL" id="WWC64223.1"/>
    </source>
</evidence>
<dbReference type="EMBL" id="KI894038">
    <property type="protein sequence ID" value="OBR81143.1"/>
    <property type="molecule type" value="Genomic_DNA"/>
</dbReference>
<dbReference type="EMBL" id="CP144537">
    <property type="protein sequence ID" value="WWC64223.1"/>
    <property type="molecule type" value="Genomic_DNA"/>
</dbReference>
<dbReference type="Proteomes" id="UP000078595">
    <property type="component" value="Chromosome 8"/>
</dbReference>
<dbReference type="VEuPathDB" id="FungiDB:I303_08527"/>
<feature type="transmembrane region" description="Helical" evidence="2">
    <location>
        <begin position="370"/>
        <end position="388"/>
    </location>
</feature>
<evidence type="ECO:0000313" key="5">
    <source>
        <dbReference type="Proteomes" id="UP000078595"/>
    </source>
</evidence>
<feature type="compositionally biased region" description="Low complexity" evidence="1">
    <location>
        <begin position="25"/>
        <end position="44"/>
    </location>
</feature>
<reference evidence="4" key="3">
    <citation type="submission" date="2024-02" db="EMBL/GenBank/DDBJ databases">
        <title>Comparative genomics of Cryptococcus and Kwoniella reveals pathogenesis evolution and contrasting modes of karyotype evolution via chromosome fusion or intercentromeric recombination.</title>
        <authorList>
            <person name="Coelho M.A."/>
            <person name="David-Palma M."/>
            <person name="Shea T."/>
            <person name="Bowers K."/>
            <person name="McGinley-Smith S."/>
            <person name="Mohammad A.W."/>
            <person name="Gnirke A."/>
            <person name="Yurkov A.M."/>
            <person name="Nowrousian M."/>
            <person name="Sun S."/>
            <person name="Cuomo C.A."/>
            <person name="Heitman J."/>
        </authorList>
    </citation>
    <scope>NUCLEOTIDE SEQUENCE</scope>
    <source>
        <strain evidence="4">CBS 10117</strain>
    </source>
</reference>
<gene>
    <name evidence="3" type="ORF">I303_08527</name>
    <name evidence="4" type="ORF">I303_106831</name>
</gene>
<proteinExistence type="predicted"/>
<keyword evidence="5" id="KW-1185">Reference proteome</keyword>
<evidence type="ECO:0000313" key="3">
    <source>
        <dbReference type="EMBL" id="OBR81143.1"/>
    </source>
</evidence>
<reference evidence="3" key="1">
    <citation type="submission" date="2013-07" db="EMBL/GenBank/DDBJ databases">
        <title>The Genome Sequence of Cryptococcus dejecticola CBS10117.</title>
        <authorList>
            <consortium name="The Broad Institute Genome Sequencing Platform"/>
            <person name="Cuomo C."/>
            <person name="Litvintseva A."/>
            <person name="Chen Y."/>
            <person name="Heitman J."/>
            <person name="Sun S."/>
            <person name="Springer D."/>
            <person name="Dromer F."/>
            <person name="Young S.K."/>
            <person name="Zeng Q."/>
            <person name="Gargeya S."/>
            <person name="Fitzgerald M."/>
            <person name="Abouelleil A."/>
            <person name="Alvarado L."/>
            <person name="Berlin A.M."/>
            <person name="Chapman S.B."/>
            <person name="Dewar J."/>
            <person name="Goldberg J."/>
            <person name="Griggs A."/>
            <person name="Gujja S."/>
            <person name="Hansen M."/>
            <person name="Howarth C."/>
            <person name="Imamovic A."/>
            <person name="Larimer J."/>
            <person name="McCowan C."/>
            <person name="Murphy C."/>
            <person name="Pearson M."/>
            <person name="Priest M."/>
            <person name="Roberts A."/>
            <person name="Saif S."/>
            <person name="Shea T."/>
            <person name="Sykes S."/>
            <person name="Wortman J."/>
            <person name="Nusbaum C."/>
            <person name="Birren B."/>
        </authorList>
    </citation>
    <scope>NUCLEOTIDE SEQUENCE [LARGE SCALE GENOMIC DNA]</scope>
    <source>
        <strain evidence="3">CBS 10117</strain>
    </source>
</reference>
<dbReference type="GeneID" id="28972226"/>
<keyword evidence="2" id="KW-0472">Membrane</keyword>
<dbReference type="KEGG" id="kdj:28972226"/>
<dbReference type="PANTHER" id="PTHR37848:SF1">
    <property type="entry name" value="SUN DOMAIN-CONTAINING PROTEIN"/>
    <property type="match status" value="1"/>
</dbReference>
<sequence>MTQDTKPPVPSLSPEDDLDLPPPSYDSALAASSSSRPDVGGSSSHLPPPHTSAEDRVIPQHLLHLFSGPPNGEPHISDQNIPSIEYQKNGLILQTSDPKLANPNVMYNFLRHQAMIPPNVQIRCSGQHPETSQIDQTVWQNGVQVQKKRGETYYVTDFNFTIDLSDIINHPSNNNHIHLRTIPADCTTHRGDHSLRYAASFAPEHQNTHGGYQSLDAENDYSATDVGRKSTRAEQADIDAWNLFRLKKGIPGWVKMQDMPEFWDTRAASKAPQISLNDTGDVENARRAIDDKPSLKEWCQAYCRDMGVFKEFWVLRGLYGWDMENVQTAIKNAILSTGYQSNYISIATEIKPSAIVIRPNNIFSRAINNGFIYFLSWITLIWPMIWVLKRMFPRIFGAPWNVTYINYALKCYPPLPSTYPNESIQEAQDRLASLYKLHPELPENPVLQYGPKGVHYLLGRKEGEWFREWEERIRMGVRMKFTGQLEGGVGDAHNVGQGLDGY</sequence>
<reference evidence="4" key="2">
    <citation type="submission" date="2013-07" db="EMBL/GenBank/DDBJ databases">
        <authorList>
            <consortium name="The Broad Institute Genome Sequencing Platform"/>
            <person name="Cuomo C."/>
            <person name="Litvintseva A."/>
            <person name="Chen Y."/>
            <person name="Heitman J."/>
            <person name="Sun S."/>
            <person name="Springer D."/>
            <person name="Dromer F."/>
            <person name="Young S.K."/>
            <person name="Zeng Q."/>
            <person name="Gargeya S."/>
            <person name="Fitzgerald M."/>
            <person name="Abouelleil A."/>
            <person name="Alvarado L."/>
            <person name="Berlin A.M."/>
            <person name="Chapman S.B."/>
            <person name="Dewar J."/>
            <person name="Goldberg J."/>
            <person name="Griggs A."/>
            <person name="Gujja S."/>
            <person name="Hansen M."/>
            <person name="Howarth C."/>
            <person name="Imamovic A."/>
            <person name="Larimer J."/>
            <person name="McCowan C."/>
            <person name="Murphy C."/>
            <person name="Pearson M."/>
            <person name="Priest M."/>
            <person name="Roberts A."/>
            <person name="Saif S."/>
            <person name="Shea T."/>
            <person name="Sykes S."/>
            <person name="Wortman J."/>
            <person name="Nusbaum C."/>
            <person name="Birren B."/>
        </authorList>
    </citation>
    <scope>NUCLEOTIDE SEQUENCE</scope>
    <source>
        <strain evidence="4">CBS 10117</strain>
    </source>
</reference>
<feature type="region of interest" description="Disordered" evidence="1">
    <location>
        <begin position="1"/>
        <end position="53"/>
    </location>
</feature>
<evidence type="ECO:0000256" key="2">
    <source>
        <dbReference type="SAM" id="Phobius"/>
    </source>
</evidence>
<dbReference type="OrthoDB" id="203796at2759"/>
<evidence type="ECO:0000256" key="1">
    <source>
        <dbReference type="SAM" id="MobiDB-lite"/>
    </source>
</evidence>
<dbReference type="PANTHER" id="PTHR37848">
    <property type="entry name" value="EXPRESSED PROTEIN"/>
    <property type="match status" value="1"/>
</dbReference>
<name>A0A1A5ZTK1_9TREE</name>
<accession>A0A1A5ZTK1</accession>
<protein>
    <submittedName>
        <fullName evidence="3">Uncharacterized protein</fullName>
    </submittedName>
</protein>
<organism evidence="3">
    <name type="scientific">Kwoniella dejecticola CBS 10117</name>
    <dbReference type="NCBI Taxonomy" id="1296121"/>
    <lineage>
        <taxon>Eukaryota</taxon>
        <taxon>Fungi</taxon>
        <taxon>Dikarya</taxon>
        <taxon>Basidiomycota</taxon>
        <taxon>Agaricomycotina</taxon>
        <taxon>Tremellomycetes</taxon>
        <taxon>Tremellales</taxon>
        <taxon>Cryptococcaceae</taxon>
        <taxon>Kwoniella</taxon>
    </lineage>
</organism>
<keyword evidence="2" id="KW-1133">Transmembrane helix</keyword>
<dbReference type="RefSeq" id="XP_018258985.1">
    <property type="nucleotide sequence ID" value="XM_018411784.1"/>
</dbReference>
<keyword evidence="2" id="KW-0812">Transmembrane</keyword>
<dbReference type="AlphaFoldDB" id="A0A1A5ZTK1"/>